<sequence>MLTADCGGGQQVQDMLLTKQPLCLMKACIQLPYGSYNISALQEADGGGGEKHFAPLLATSFGIPYLDRFEWEKIESRSKHAIKEDTAGYKPEVDCRMCLIHNHSYNPNLALLTFNYSCREDPFHDYCCEQCTSKITFNYGFPLPLGHRPPLFHCDLWPQQNKIYLRLEDLPNGKG</sequence>
<organism evidence="1 2">
    <name type="scientific">Meganyctiphanes norvegica</name>
    <name type="common">Northern krill</name>
    <name type="synonym">Thysanopoda norvegica</name>
    <dbReference type="NCBI Taxonomy" id="48144"/>
    <lineage>
        <taxon>Eukaryota</taxon>
        <taxon>Metazoa</taxon>
        <taxon>Ecdysozoa</taxon>
        <taxon>Arthropoda</taxon>
        <taxon>Crustacea</taxon>
        <taxon>Multicrustacea</taxon>
        <taxon>Malacostraca</taxon>
        <taxon>Eumalacostraca</taxon>
        <taxon>Eucarida</taxon>
        <taxon>Euphausiacea</taxon>
        <taxon>Euphausiidae</taxon>
        <taxon>Meganyctiphanes</taxon>
    </lineage>
</organism>
<dbReference type="Proteomes" id="UP001497623">
    <property type="component" value="Unassembled WGS sequence"/>
</dbReference>
<accession>A0AAV2PK63</accession>
<keyword evidence="2" id="KW-1185">Reference proteome</keyword>
<proteinExistence type="predicted"/>
<reference evidence="1 2" key="1">
    <citation type="submission" date="2024-05" db="EMBL/GenBank/DDBJ databases">
        <authorList>
            <person name="Wallberg A."/>
        </authorList>
    </citation>
    <scope>NUCLEOTIDE SEQUENCE [LARGE SCALE GENOMIC DNA]</scope>
</reference>
<name>A0AAV2PK63_MEGNR</name>
<evidence type="ECO:0000313" key="2">
    <source>
        <dbReference type="Proteomes" id="UP001497623"/>
    </source>
</evidence>
<evidence type="ECO:0000313" key="1">
    <source>
        <dbReference type="EMBL" id="CAL4059042.1"/>
    </source>
</evidence>
<protein>
    <submittedName>
        <fullName evidence="1">Uncharacterized protein</fullName>
    </submittedName>
</protein>
<comment type="caution">
    <text evidence="1">The sequence shown here is derived from an EMBL/GenBank/DDBJ whole genome shotgun (WGS) entry which is preliminary data.</text>
</comment>
<gene>
    <name evidence="1" type="ORF">MNOR_LOCUS364</name>
</gene>
<dbReference type="AlphaFoldDB" id="A0AAV2PK63"/>
<dbReference type="EMBL" id="CAXKWB010000078">
    <property type="protein sequence ID" value="CAL4059042.1"/>
    <property type="molecule type" value="Genomic_DNA"/>
</dbReference>